<sequence>MTWIYTLSDIDKEKLSKHIYQLIDEVKRLHSELDTLTIQITCKDISLNESKVKIHTKLKEMKALQSKIKALVTKLSSAQKDLSIKESEIDSFRVKLSALNSNLASKNSKLEYMKNMLASKNSELLLMKNNLAKKNSDIHSLEARLSSEQIKIRGETDEKKYDNRLAMQSLPKDPDFLRKSQPSEACEPKILSFAKYLVCKSKTEDGQVNETSDTEASSLHVTNLSNSMSLSDIAVSNMPETLPIQLLVLQPCELISEKKNTSVIYRQSLVGRAEALLIVAGAGKSLINNEYQTSPIIKLGILVIIVILIIWFLYRLFLDKHKSEPNESLTLKANKYLPQIIKKYILPFHKNKYAKDLKDRITSYETFSYGYE</sequence>
<keyword evidence="1" id="KW-1133">Transmembrane helix</keyword>
<dbReference type="Gene3D" id="1.10.287.1490">
    <property type="match status" value="1"/>
</dbReference>
<keyword evidence="1" id="KW-0812">Transmembrane</keyword>
<feature type="transmembrane region" description="Helical" evidence="1">
    <location>
        <begin position="296"/>
        <end position="314"/>
    </location>
</feature>
<dbReference type="OrthoDB" id="2434988at2759"/>
<keyword evidence="3" id="KW-1185">Reference proteome</keyword>
<protein>
    <submittedName>
        <fullName evidence="2">21403_t:CDS:1</fullName>
    </submittedName>
</protein>
<proteinExistence type="predicted"/>
<organism evidence="2 3">
    <name type="scientific">Cetraspora pellucida</name>
    <dbReference type="NCBI Taxonomy" id="1433469"/>
    <lineage>
        <taxon>Eukaryota</taxon>
        <taxon>Fungi</taxon>
        <taxon>Fungi incertae sedis</taxon>
        <taxon>Mucoromycota</taxon>
        <taxon>Glomeromycotina</taxon>
        <taxon>Glomeromycetes</taxon>
        <taxon>Diversisporales</taxon>
        <taxon>Gigasporaceae</taxon>
        <taxon>Cetraspora</taxon>
    </lineage>
</organism>
<keyword evidence="1" id="KW-0472">Membrane</keyword>
<evidence type="ECO:0000313" key="2">
    <source>
        <dbReference type="EMBL" id="CAG8494917.1"/>
    </source>
</evidence>
<accession>A0A9N8WQ82</accession>
<comment type="caution">
    <text evidence="2">The sequence shown here is derived from an EMBL/GenBank/DDBJ whole genome shotgun (WGS) entry which is preliminary data.</text>
</comment>
<name>A0A9N8WQ82_9GLOM</name>
<dbReference type="EMBL" id="CAJVQA010000895">
    <property type="protein sequence ID" value="CAG8494917.1"/>
    <property type="molecule type" value="Genomic_DNA"/>
</dbReference>
<evidence type="ECO:0000256" key="1">
    <source>
        <dbReference type="SAM" id="Phobius"/>
    </source>
</evidence>
<reference evidence="2" key="1">
    <citation type="submission" date="2021-06" db="EMBL/GenBank/DDBJ databases">
        <authorList>
            <person name="Kallberg Y."/>
            <person name="Tangrot J."/>
            <person name="Rosling A."/>
        </authorList>
    </citation>
    <scope>NUCLEOTIDE SEQUENCE</scope>
    <source>
        <strain evidence="2">FL966</strain>
    </source>
</reference>
<gene>
    <name evidence="2" type="ORF">CPELLU_LOCUS2166</name>
</gene>
<evidence type="ECO:0000313" key="3">
    <source>
        <dbReference type="Proteomes" id="UP000789759"/>
    </source>
</evidence>
<dbReference type="Proteomes" id="UP000789759">
    <property type="component" value="Unassembled WGS sequence"/>
</dbReference>
<dbReference type="AlphaFoldDB" id="A0A9N8WQ82"/>